<dbReference type="EMBL" id="JAMPKK010000066">
    <property type="protein sequence ID" value="MEP0867337.1"/>
    <property type="molecule type" value="Genomic_DNA"/>
</dbReference>
<sequence length="139" mass="16430">MSRRDDLHFSLRRTLEKDGWTITDDPLVLLLERTLLKADLGAEKFFSADKENRKIAVEVKDFDTPSVISELEKTMGQLQLYQWALEEQEPDRQLFLAVSQSVYLKHFQKPIFQMAIRRNKINLLIYEPIDEVIIQWIAH</sequence>
<organism evidence="1 2">
    <name type="scientific">Funiculus sociatus GB2-A5</name>
    <dbReference type="NCBI Taxonomy" id="2933946"/>
    <lineage>
        <taxon>Bacteria</taxon>
        <taxon>Bacillati</taxon>
        <taxon>Cyanobacteriota</taxon>
        <taxon>Cyanophyceae</taxon>
        <taxon>Coleofasciculales</taxon>
        <taxon>Coleofasciculaceae</taxon>
        <taxon>Funiculus</taxon>
    </lineage>
</organism>
<gene>
    <name evidence="1" type="ORF">NDI37_23075</name>
</gene>
<dbReference type="SUPFAM" id="SSF52980">
    <property type="entry name" value="Restriction endonuclease-like"/>
    <property type="match status" value="1"/>
</dbReference>
<dbReference type="RefSeq" id="WP_190426442.1">
    <property type="nucleotide sequence ID" value="NZ_JAMPKK010000066.1"/>
</dbReference>
<dbReference type="Pfam" id="PF08814">
    <property type="entry name" value="XisH"/>
    <property type="match status" value="1"/>
</dbReference>
<dbReference type="Gene3D" id="3.40.1350.10">
    <property type="match status" value="1"/>
</dbReference>
<dbReference type="InterPro" id="IPR014919">
    <property type="entry name" value="XisH"/>
</dbReference>
<keyword evidence="2" id="KW-1185">Reference proteome</keyword>
<proteinExistence type="predicted"/>
<evidence type="ECO:0000313" key="2">
    <source>
        <dbReference type="Proteomes" id="UP001442494"/>
    </source>
</evidence>
<dbReference type="CDD" id="cd22366">
    <property type="entry name" value="XisH-like"/>
    <property type="match status" value="1"/>
</dbReference>
<comment type="caution">
    <text evidence="1">The sequence shown here is derived from an EMBL/GenBank/DDBJ whole genome shotgun (WGS) entry which is preliminary data.</text>
</comment>
<reference evidence="1 2" key="1">
    <citation type="submission" date="2022-04" db="EMBL/GenBank/DDBJ databases">
        <title>Positive selection, recombination, and allopatry shape intraspecific diversity of widespread and dominant cyanobacteria.</title>
        <authorList>
            <person name="Wei J."/>
            <person name="Shu W."/>
            <person name="Hu C."/>
        </authorList>
    </citation>
    <scope>NUCLEOTIDE SEQUENCE [LARGE SCALE GENOMIC DNA]</scope>
    <source>
        <strain evidence="1 2">GB2-A5</strain>
    </source>
</reference>
<name>A0ABV0JXI5_9CYAN</name>
<dbReference type="Proteomes" id="UP001442494">
    <property type="component" value="Unassembled WGS sequence"/>
</dbReference>
<dbReference type="InterPro" id="IPR011335">
    <property type="entry name" value="Restrct_endonuc-II-like"/>
</dbReference>
<dbReference type="InterPro" id="IPR011856">
    <property type="entry name" value="tRNA_endonuc-like_dom_sf"/>
</dbReference>
<accession>A0ABV0JXI5</accession>
<evidence type="ECO:0000313" key="1">
    <source>
        <dbReference type="EMBL" id="MEP0867337.1"/>
    </source>
</evidence>
<protein>
    <submittedName>
        <fullName evidence="1">XisH family protein</fullName>
    </submittedName>
</protein>